<name>T2GE34_MEGG1</name>
<dbReference type="EMBL" id="CP006585">
    <property type="protein sequence ID" value="AGW14152.1"/>
    <property type="molecule type" value="Genomic_DNA"/>
</dbReference>
<dbReference type="HOGENOM" id="CLU_1033370_0_0_7"/>
<gene>
    <name evidence="1" type="ORF">DGI_2403</name>
</gene>
<evidence type="ECO:0000313" key="1">
    <source>
        <dbReference type="EMBL" id="AGW14152.1"/>
    </source>
</evidence>
<dbReference type="RefSeq" id="WP_021761133.1">
    <property type="nucleotide sequence ID" value="NC_022444.1"/>
</dbReference>
<evidence type="ECO:0000313" key="2">
    <source>
        <dbReference type="Proteomes" id="UP000016587"/>
    </source>
</evidence>
<dbReference type="Proteomes" id="UP000016587">
    <property type="component" value="Chromosome"/>
</dbReference>
<dbReference type="PATRIC" id="fig|1121448.10.peg.2356"/>
<reference evidence="2" key="2">
    <citation type="submission" date="2013-07" db="EMBL/GenBank/DDBJ databases">
        <authorList>
            <person name="Morais-Silva F.O."/>
            <person name="Rezende A.M."/>
            <person name="Pimentel C."/>
            <person name="Resende D.M."/>
            <person name="Santos C.I."/>
            <person name="Clemente C."/>
            <person name="de Oliveira L.M."/>
            <person name="da Silva S.M."/>
            <person name="Costa D.A."/>
            <person name="Varela-Raposo A."/>
            <person name="Horacio E.C.A."/>
            <person name="Matos M."/>
            <person name="Flores O."/>
            <person name="Ruiz J.C."/>
            <person name="Rodrigues-Pousada C."/>
        </authorList>
    </citation>
    <scope>NUCLEOTIDE SEQUENCE [LARGE SCALE GENOMIC DNA]</scope>
    <source>
        <strain evidence="2">ATCC 19364 / DSM 1382 / NCIMB 9332 / VKM B-1759</strain>
    </source>
</reference>
<reference evidence="1 2" key="1">
    <citation type="journal article" date="2013" name="J. Bacteriol.">
        <title>Roles of HynAB and Ech, the only two hydrogenases found in the model sulfate reducer Desulfovibrio gigas.</title>
        <authorList>
            <person name="Morais-Silva F.O."/>
            <person name="Santos C.I."/>
            <person name="Rodrigues R."/>
            <person name="Pereira I.A."/>
            <person name="Rodrigues-Pousada C."/>
        </authorList>
    </citation>
    <scope>NUCLEOTIDE SEQUENCE [LARGE SCALE GENOMIC DNA]</scope>
    <source>
        <strain evidence="2">ATCC 19364 / DSM 1382 / NCIMB 9332 / VKM B-1759</strain>
    </source>
</reference>
<dbReference type="KEGG" id="dgg:DGI_2403"/>
<sequence>MPETTHLLIDVSTAAADTKLITMEQDPESEACIRVFAACQYALMSSCRGTIRKIGRDLRFNHAEYLTFTMSDAASLQYVPADQSIACTWIGVDHGQIWTLAGSDITLSQSVVGVLLVEYAVSYDRWQLPVSALALPRIAVVASCRDALASLGIDPESKSTTATTSTLATSSASSAYMVSDGSNPAEDLTLNDAAAEATVYLHLSVINKCTQTPIANAYVQTSLGNGYTDAQGYAMFGPGRRGQRVTLRITSPESTPSYEDVLHNDWVTL</sequence>
<protein>
    <submittedName>
        <fullName evidence="1">Uncharacterized protein</fullName>
    </submittedName>
</protein>
<proteinExistence type="predicted"/>
<organism evidence="1 2">
    <name type="scientific">Megalodesulfovibrio gigas (strain ATCC 19364 / DSM 1382 / NCIMB 9332 / VKM B-1759)</name>
    <name type="common">Desulfovibrio gigas</name>
    <dbReference type="NCBI Taxonomy" id="1121448"/>
    <lineage>
        <taxon>Bacteria</taxon>
        <taxon>Pseudomonadati</taxon>
        <taxon>Thermodesulfobacteriota</taxon>
        <taxon>Desulfovibrionia</taxon>
        <taxon>Desulfovibrionales</taxon>
        <taxon>Desulfovibrionaceae</taxon>
        <taxon>Megalodesulfovibrio</taxon>
    </lineage>
</organism>
<keyword evidence="2" id="KW-1185">Reference proteome</keyword>
<dbReference type="STRING" id="1121448.DGI_2403"/>
<accession>T2GE34</accession>
<dbReference type="AlphaFoldDB" id="T2GE34"/>